<dbReference type="GO" id="GO:0006281">
    <property type="term" value="P:DNA repair"/>
    <property type="evidence" value="ECO:0007669"/>
    <property type="project" value="UniProtKB-KW"/>
</dbReference>
<dbReference type="EMBL" id="BTFZ01000011">
    <property type="protein sequence ID" value="GMM37353.1"/>
    <property type="molecule type" value="Genomic_DNA"/>
</dbReference>
<keyword evidence="5" id="KW-1185">Reference proteome</keyword>
<dbReference type="RefSeq" id="XP_064854349.1">
    <property type="nucleotide sequence ID" value="XM_064998277.1"/>
</dbReference>
<proteinExistence type="inferred from homology"/>
<gene>
    <name evidence="4" type="ORF">DASC09_046780</name>
</gene>
<evidence type="ECO:0000313" key="4">
    <source>
        <dbReference type="EMBL" id="GMM37353.1"/>
    </source>
</evidence>
<evidence type="ECO:0000256" key="2">
    <source>
        <dbReference type="ARBA" id="ARBA00022763"/>
    </source>
</evidence>
<dbReference type="InterPro" id="IPR010760">
    <property type="entry name" value="DNA-repair_Swi5"/>
</dbReference>
<evidence type="ECO:0000256" key="3">
    <source>
        <dbReference type="ARBA" id="ARBA00023204"/>
    </source>
</evidence>
<dbReference type="Gene3D" id="1.20.5.170">
    <property type="match status" value="1"/>
</dbReference>
<dbReference type="GeneID" id="90075328"/>
<evidence type="ECO:0000256" key="1">
    <source>
        <dbReference type="ARBA" id="ARBA00008060"/>
    </source>
</evidence>
<protein>
    <submittedName>
        <fullName evidence="4">Uncharacterized protein</fullName>
    </submittedName>
</protein>
<dbReference type="AlphaFoldDB" id="A0AAV5QR00"/>
<evidence type="ECO:0000313" key="5">
    <source>
        <dbReference type="Proteomes" id="UP001360560"/>
    </source>
</evidence>
<comment type="similarity">
    <text evidence="1">Belongs to the SWI5/SAE3 family.</text>
</comment>
<reference evidence="4 5" key="1">
    <citation type="journal article" date="2023" name="Elife">
        <title>Identification of key yeast species and microbe-microbe interactions impacting larval growth of Drosophila in the wild.</title>
        <authorList>
            <person name="Mure A."/>
            <person name="Sugiura Y."/>
            <person name="Maeda R."/>
            <person name="Honda K."/>
            <person name="Sakurai N."/>
            <person name="Takahashi Y."/>
            <person name="Watada M."/>
            <person name="Katoh T."/>
            <person name="Gotoh A."/>
            <person name="Gotoh Y."/>
            <person name="Taniguchi I."/>
            <person name="Nakamura K."/>
            <person name="Hayashi T."/>
            <person name="Katayama T."/>
            <person name="Uemura T."/>
            <person name="Hattori Y."/>
        </authorList>
    </citation>
    <scope>NUCLEOTIDE SEQUENCE [LARGE SCALE GENOMIC DNA]</scope>
    <source>
        <strain evidence="4 5">SC-9</strain>
    </source>
</reference>
<keyword evidence="3" id="KW-0234">DNA repair</keyword>
<dbReference type="Proteomes" id="UP001360560">
    <property type="component" value="Unassembled WGS sequence"/>
</dbReference>
<organism evidence="4 5">
    <name type="scientific">Saccharomycopsis crataegensis</name>
    <dbReference type="NCBI Taxonomy" id="43959"/>
    <lineage>
        <taxon>Eukaryota</taxon>
        <taxon>Fungi</taxon>
        <taxon>Dikarya</taxon>
        <taxon>Ascomycota</taxon>
        <taxon>Saccharomycotina</taxon>
        <taxon>Saccharomycetes</taxon>
        <taxon>Saccharomycopsidaceae</taxon>
        <taxon>Saccharomycopsis</taxon>
    </lineage>
</organism>
<accession>A0AAV5QR00</accession>
<name>A0AAV5QR00_9ASCO</name>
<keyword evidence="2" id="KW-0227">DNA damage</keyword>
<comment type="caution">
    <text evidence="4">The sequence shown here is derived from an EMBL/GenBank/DDBJ whole genome shotgun (WGS) entry which is preliminary data.</text>
</comment>
<sequence>MSSKAASGDPTTIDQIIEALNSDKSIPDSLKTEISQDLRYKVSVVADLRGKNQELRQQVLGESDESTQKHMDYSSMDKQVLRHIQQLKIYNDLRDTAMKILAIMADQKKTDITAVAKELQVDTTDE</sequence>
<dbReference type="Pfam" id="PF07061">
    <property type="entry name" value="Swi5"/>
    <property type="match status" value="1"/>
</dbReference>